<keyword evidence="1" id="KW-0805">Transcription regulation</keyword>
<organism evidence="4 5">
    <name type="scientific">Paractinoplanes bogorensis</name>
    <dbReference type="NCBI Taxonomy" id="1610840"/>
    <lineage>
        <taxon>Bacteria</taxon>
        <taxon>Bacillati</taxon>
        <taxon>Actinomycetota</taxon>
        <taxon>Actinomycetes</taxon>
        <taxon>Micromonosporales</taxon>
        <taxon>Micromonosporaceae</taxon>
        <taxon>Paractinoplanes</taxon>
    </lineage>
</organism>
<evidence type="ECO:0000256" key="1">
    <source>
        <dbReference type="ARBA" id="ARBA00023015"/>
    </source>
</evidence>
<proteinExistence type="predicted"/>
<keyword evidence="5" id="KW-1185">Reference proteome</keyword>
<dbReference type="Proteomes" id="UP001519654">
    <property type="component" value="Unassembled WGS sequence"/>
</dbReference>
<dbReference type="InterPro" id="IPR009594">
    <property type="entry name" value="Tscrpt_reg_HTH_AraC_N"/>
</dbReference>
<dbReference type="Pfam" id="PF06719">
    <property type="entry name" value="AraC_N"/>
    <property type="match status" value="1"/>
</dbReference>
<sequence length="292" mass="31772">MERLDELTGLIERHGRPGAFRTPVPRLTLVRQDGPADRVDLHYSTMMCLVAQGQKSFTDTFVGAGEVFLSILDTYVLADMSAGYRAAVLEIETSLLLDILTADPLPPPSGVPRAFAKAGADAALVDAVTRWVRLLDEPDTAAALAPLVEREVLIRLLTGPLGATLRAGVRSRPVVEVRAAVTFIVEHLTEPFTVGDVARAAHVSEATLFRLFKATLGVTPVQYRQAHRLQRARSLLAAGAHTAESAALAVGYRSASQFGHDYRARYGRTPGRDREHLMRPDVRATATRLLSF</sequence>
<dbReference type="InterPro" id="IPR018060">
    <property type="entry name" value="HTH_AraC"/>
</dbReference>
<dbReference type="SUPFAM" id="SSF46689">
    <property type="entry name" value="Homeodomain-like"/>
    <property type="match status" value="2"/>
</dbReference>
<evidence type="ECO:0000313" key="4">
    <source>
        <dbReference type="EMBL" id="MBU2667815.1"/>
    </source>
</evidence>
<dbReference type="RefSeq" id="WP_215792084.1">
    <property type="nucleotide sequence ID" value="NZ_JAHKKG010000010.1"/>
</dbReference>
<dbReference type="PANTHER" id="PTHR43436:SF1">
    <property type="entry name" value="TRANSCRIPTIONAL REGULATORY PROTEIN"/>
    <property type="match status" value="1"/>
</dbReference>
<feature type="domain" description="HTH araC/xylS-type" evidence="3">
    <location>
        <begin position="178"/>
        <end position="276"/>
    </location>
</feature>
<name>A0ABS5Z098_9ACTN</name>
<evidence type="ECO:0000256" key="2">
    <source>
        <dbReference type="ARBA" id="ARBA00023163"/>
    </source>
</evidence>
<gene>
    <name evidence="4" type="ORF">KOI35_30320</name>
</gene>
<protein>
    <submittedName>
        <fullName evidence="4">AraC family transcriptional regulator</fullName>
    </submittedName>
</protein>
<dbReference type="EMBL" id="JAHKKG010000010">
    <property type="protein sequence ID" value="MBU2667815.1"/>
    <property type="molecule type" value="Genomic_DNA"/>
</dbReference>
<dbReference type="PANTHER" id="PTHR43436">
    <property type="entry name" value="ARAC-FAMILY TRANSCRIPTIONAL REGULATOR"/>
    <property type="match status" value="1"/>
</dbReference>
<dbReference type="PROSITE" id="PS01124">
    <property type="entry name" value="HTH_ARAC_FAMILY_2"/>
    <property type="match status" value="1"/>
</dbReference>
<evidence type="ECO:0000313" key="5">
    <source>
        <dbReference type="Proteomes" id="UP001519654"/>
    </source>
</evidence>
<dbReference type="InterPro" id="IPR009057">
    <property type="entry name" value="Homeodomain-like_sf"/>
</dbReference>
<reference evidence="4 5" key="1">
    <citation type="submission" date="2021-06" db="EMBL/GenBank/DDBJ databases">
        <title>Actinoplanes lichenicola sp. nov., and Actinoplanes ovalisporus sp. nov., isolated from lichen in Thailand.</title>
        <authorList>
            <person name="Saeng-In P."/>
            <person name="Kanchanasin P."/>
            <person name="Yuki M."/>
            <person name="Kudo T."/>
            <person name="Ohkuma M."/>
            <person name="Phongsopitanun W."/>
            <person name="Tanasupawat S."/>
        </authorList>
    </citation>
    <scope>NUCLEOTIDE SEQUENCE [LARGE SCALE GENOMIC DNA]</scope>
    <source>
        <strain evidence="4 5">NBRC 110975</strain>
    </source>
</reference>
<dbReference type="Gene3D" id="1.10.10.60">
    <property type="entry name" value="Homeodomain-like"/>
    <property type="match status" value="1"/>
</dbReference>
<keyword evidence="2" id="KW-0804">Transcription</keyword>
<comment type="caution">
    <text evidence="4">The sequence shown here is derived from an EMBL/GenBank/DDBJ whole genome shotgun (WGS) entry which is preliminary data.</text>
</comment>
<accession>A0ABS5Z098</accession>
<evidence type="ECO:0000259" key="3">
    <source>
        <dbReference type="PROSITE" id="PS01124"/>
    </source>
</evidence>
<dbReference type="SMART" id="SM00342">
    <property type="entry name" value="HTH_ARAC"/>
    <property type="match status" value="1"/>
</dbReference>
<dbReference type="Pfam" id="PF12833">
    <property type="entry name" value="HTH_18"/>
    <property type="match status" value="1"/>
</dbReference>